<protein>
    <submittedName>
        <fullName evidence="1">Uncharacterized protein</fullName>
    </submittedName>
</protein>
<sequence length="54" mass="5983">MKLLQVNPVTAMPNLGCFPCLTVVRLPTPNSQAQRLRVLILVTPVAETTPTLYY</sequence>
<evidence type="ECO:0000313" key="1">
    <source>
        <dbReference type="EMBL" id="CAA9550738.1"/>
    </source>
</evidence>
<dbReference type="EMBL" id="CADCWO010000001">
    <property type="protein sequence ID" value="CAA9550738.1"/>
    <property type="molecule type" value="Genomic_DNA"/>
</dbReference>
<gene>
    <name evidence="1" type="ORF">AVDCRST_MAG81-1863</name>
</gene>
<accession>A0A6J4UJN3</accession>
<proteinExistence type="predicted"/>
<reference evidence="1" key="1">
    <citation type="submission" date="2020-02" db="EMBL/GenBank/DDBJ databases">
        <authorList>
            <person name="Meier V. D."/>
        </authorList>
    </citation>
    <scope>NUCLEOTIDE SEQUENCE</scope>
    <source>
        <strain evidence="1">AVDCRST_MAG81</strain>
    </source>
</reference>
<dbReference type="AlphaFoldDB" id="A0A6J4UJN3"/>
<organism evidence="1">
    <name type="scientific">uncultured Synechococcales cyanobacterium</name>
    <dbReference type="NCBI Taxonomy" id="1936017"/>
    <lineage>
        <taxon>Bacteria</taxon>
        <taxon>Bacillati</taxon>
        <taxon>Cyanobacteriota</taxon>
        <taxon>Cyanophyceae</taxon>
        <taxon>Synechococcales</taxon>
        <taxon>environmental samples</taxon>
    </lineage>
</organism>
<name>A0A6J4UJN3_9CYAN</name>